<evidence type="ECO:0000256" key="1">
    <source>
        <dbReference type="SAM" id="MobiDB-lite"/>
    </source>
</evidence>
<evidence type="ECO:0000313" key="2">
    <source>
        <dbReference type="EMBL" id="GBH22027.1"/>
    </source>
</evidence>
<reference evidence="2" key="1">
    <citation type="submission" date="2017-04" db="EMBL/GenBank/DDBJ databases">
        <title>Unveiling RNA virosphere associated with marine microorganisms.</title>
        <authorList>
            <person name="Urayama S."/>
            <person name="Takaki Y."/>
            <person name="Nishi S."/>
            <person name="Yoshida Y."/>
            <person name="Deguchi S."/>
            <person name="Takai K."/>
            <person name="Nunoura T."/>
        </authorList>
    </citation>
    <scope>NUCLEOTIDE SEQUENCE</scope>
</reference>
<dbReference type="AlphaFoldDB" id="A0A2V0RAB3"/>
<protein>
    <submittedName>
        <fullName evidence="2">Uncharacterized protein</fullName>
    </submittedName>
</protein>
<dbReference type="EMBL" id="BDQA01000551">
    <property type="protein sequence ID" value="GBH22027.1"/>
    <property type="molecule type" value="Genomic_RNA"/>
</dbReference>
<feature type="compositionally biased region" description="Low complexity" evidence="1">
    <location>
        <begin position="115"/>
        <end position="129"/>
    </location>
</feature>
<feature type="region of interest" description="Disordered" evidence="1">
    <location>
        <begin position="104"/>
        <end position="147"/>
    </location>
</feature>
<name>A0A2V0RAB3_9ZZZZ</name>
<organism evidence="2">
    <name type="scientific">viral metagenome</name>
    <dbReference type="NCBI Taxonomy" id="1070528"/>
    <lineage>
        <taxon>unclassified sequences</taxon>
        <taxon>metagenomes</taxon>
        <taxon>organismal metagenomes</taxon>
    </lineage>
</organism>
<proteinExistence type="predicted"/>
<sequence length="311" mass="34643">MNENTEITSPHASVILSLMKTWNIKGTLTTDNVKEYCVQKDDMKEVIILERTHCGEDGCTLDQCNCSRHVDTSTQTYSDVAKHASDAIGLETAIRIDKHITKLEESRKKKKDARSPVSTTSPVHSVPNTDKAIPPKFSDSENNQEYPSERDLLFAEHQADEYATKLEIKAKEKAIKAKLNWADDSSVSTLDAKEHGDQSIYDRLCTSSMTFEESKNQYAILTRDTSVTPSKREILLLKQSPKDKAQLIIKRVKSMPKKETLSKGFVKIAKAINDCAKLSKINVQAEDPTDALAQDTAIRLGTALAFDIPVS</sequence>
<comment type="caution">
    <text evidence="2">The sequence shown here is derived from an EMBL/GenBank/DDBJ whole genome shotgun (WGS) entry which is preliminary data.</text>
</comment>
<accession>A0A2V0RAB3</accession>